<evidence type="ECO:0000313" key="2">
    <source>
        <dbReference type="Proteomes" id="UP001341840"/>
    </source>
</evidence>
<name>A0ABU6RKD0_9FABA</name>
<organism evidence="1 2">
    <name type="scientific">Stylosanthes scabra</name>
    <dbReference type="NCBI Taxonomy" id="79078"/>
    <lineage>
        <taxon>Eukaryota</taxon>
        <taxon>Viridiplantae</taxon>
        <taxon>Streptophyta</taxon>
        <taxon>Embryophyta</taxon>
        <taxon>Tracheophyta</taxon>
        <taxon>Spermatophyta</taxon>
        <taxon>Magnoliopsida</taxon>
        <taxon>eudicotyledons</taxon>
        <taxon>Gunneridae</taxon>
        <taxon>Pentapetalae</taxon>
        <taxon>rosids</taxon>
        <taxon>fabids</taxon>
        <taxon>Fabales</taxon>
        <taxon>Fabaceae</taxon>
        <taxon>Papilionoideae</taxon>
        <taxon>50 kb inversion clade</taxon>
        <taxon>dalbergioids sensu lato</taxon>
        <taxon>Dalbergieae</taxon>
        <taxon>Pterocarpus clade</taxon>
        <taxon>Stylosanthes</taxon>
    </lineage>
</organism>
<keyword evidence="2" id="KW-1185">Reference proteome</keyword>
<dbReference type="EMBL" id="JASCZI010030726">
    <property type="protein sequence ID" value="MED6124528.1"/>
    <property type="molecule type" value="Genomic_DNA"/>
</dbReference>
<proteinExistence type="predicted"/>
<accession>A0ABU6RKD0</accession>
<evidence type="ECO:0000313" key="1">
    <source>
        <dbReference type="EMBL" id="MED6124528.1"/>
    </source>
</evidence>
<gene>
    <name evidence="1" type="ORF">PIB30_059730</name>
</gene>
<reference evidence="1 2" key="1">
    <citation type="journal article" date="2023" name="Plants (Basel)">
        <title>Bridging the Gap: Combining Genomics and Transcriptomics Approaches to Understand Stylosanthes scabra, an Orphan Legume from the Brazilian Caatinga.</title>
        <authorList>
            <person name="Ferreira-Neto J.R.C."/>
            <person name="da Silva M.D."/>
            <person name="Binneck E."/>
            <person name="de Melo N.F."/>
            <person name="da Silva R.H."/>
            <person name="de Melo A.L.T.M."/>
            <person name="Pandolfi V."/>
            <person name="Bustamante F.O."/>
            <person name="Brasileiro-Vidal A.C."/>
            <person name="Benko-Iseppon A.M."/>
        </authorList>
    </citation>
    <scope>NUCLEOTIDE SEQUENCE [LARGE SCALE GENOMIC DNA]</scope>
    <source>
        <tissue evidence="1">Leaves</tissue>
    </source>
</reference>
<protein>
    <submittedName>
        <fullName evidence="1">Uncharacterized protein</fullName>
    </submittedName>
</protein>
<sequence length="83" mass="9305">MLLRIDSFAVHTTSDRHNFHTGAPIDAPFAATRSLSLPIRFYTTCKQIDSELSESVLPLKTFSSVTRESIRGRSESIHLCPEL</sequence>
<dbReference type="Proteomes" id="UP001341840">
    <property type="component" value="Unassembled WGS sequence"/>
</dbReference>
<comment type="caution">
    <text evidence="1">The sequence shown here is derived from an EMBL/GenBank/DDBJ whole genome shotgun (WGS) entry which is preliminary data.</text>
</comment>